<gene>
    <name evidence="1" type="ORF">ONZ51_g8887</name>
</gene>
<name>A0AAD7TNJ9_9APHY</name>
<sequence length="426" mass="46431">MPLSLEERVSFIQGINVRPSAGVTVAADTTAGASDAAVSAGSSVAFVSNIDSQMKADVLNSTLMAQLNASELHNRETDPRSWYNTYLETLMAIGWEVKEFDFTLIQDTDNFLTSDELFLDYVSKYMPTAEFALFRRMLTALQQPQNSKASKLLDDEARTLRMSNWQAGVVSNDGGNPTFKINAFLCSASWTLEHAMFFKLRQGGGEVEITAGLESAVAAADGGNSEAAVSAGSSVAFVAGLDHQMKADVLDSTLMAQLNADFLHDRETEPRAWYNTYLQTLIVIGWEVKEFNLVVIEDTNNFLTGEELFLDYVSNQAHASAGLQNSSASKLLDDQARSLKMSNSQAGVVSNDGGNPTFKINASLCSASWVLEHAMFFKLRQGSGDIEISAEHQVMHLDLAKYSEVRDAVLERLGDSAQLLISDIAL</sequence>
<dbReference type="EMBL" id="JAPEVG010000283">
    <property type="protein sequence ID" value="KAJ8469584.1"/>
    <property type="molecule type" value="Genomic_DNA"/>
</dbReference>
<reference evidence="1" key="1">
    <citation type="submission" date="2022-11" db="EMBL/GenBank/DDBJ databases">
        <title>Genome Sequence of Cubamyces cubensis.</title>
        <authorList>
            <person name="Buettner E."/>
        </authorList>
    </citation>
    <scope>NUCLEOTIDE SEQUENCE</scope>
    <source>
        <strain evidence="1">MPL-01</strain>
    </source>
</reference>
<comment type="caution">
    <text evidence="1">The sequence shown here is derived from an EMBL/GenBank/DDBJ whole genome shotgun (WGS) entry which is preliminary data.</text>
</comment>
<proteinExistence type="predicted"/>
<keyword evidence="2" id="KW-1185">Reference proteome</keyword>
<accession>A0AAD7TNJ9</accession>
<dbReference type="AlphaFoldDB" id="A0AAD7TNJ9"/>
<evidence type="ECO:0000313" key="2">
    <source>
        <dbReference type="Proteomes" id="UP001215151"/>
    </source>
</evidence>
<evidence type="ECO:0000313" key="1">
    <source>
        <dbReference type="EMBL" id="KAJ8469584.1"/>
    </source>
</evidence>
<dbReference type="Proteomes" id="UP001215151">
    <property type="component" value="Unassembled WGS sequence"/>
</dbReference>
<protein>
    <submittedName>
        <fullName evidence="1">Uncharacterized protein</fullName>
    </submittedName>
</protein>
<organism evidence="1 2">
    <name type="scientific">Trametes cubensis</name>
    <dbReference type="NCBI Taxonomy" id="1111947"/>
    <lineage>
        <taxon>Eukaryota</taxon>
        <taxon>Fungi</taxon>
        <taxon>Dikarya</taxon>
        <taxon>Basidiomycota</taxon>
        <taxon>Agaricomycotina</taxon>
        <taxon>Agaricomycetes</taxon>
        <taxon>Polyporales</taxon>
        <taxon>Polyporaceae</taxon>
        <taxon>Trametes</taxon>
    </lineage>
</organism>